<dbReference type="OrthoDB" id="8062037at2759"/>
<accession>A0A9P1FIU0</accession>
<dbReference type="EMBL" id="CAMXCT010000362">
    <property type="protein sequence ID" value="CAI3977733.1"/>
    <property type="molecule type" value="Genomic_DNA"/>
</dbReference>
<evidence type="ECO:0000256" key="1">
    <source>
        <dbReference type="ARBA" id="ARBA00022723"/>
    </source>
</evidence>
<evidence type="ECO:0000256" key="5">
    <source>
        <dbReference type="SAM" id="MobiDB-lite"/>
    </source>
</evidence>
<proteinExistence type="predicted"/>
<dbReference type="PANTHER" id="PTHR45931:SF3">
    <property type="entry name" value="RING ZINC FINGER-CONTAINING PROTEIN"/>
    <property type="match status" value="1"/>
</dbReference>
<dbReference type="Gene3D" id="3.30.40.10">
    <property type="entry name" value="Zinc/RING finger domain, C3HC4 (zinc finger)"/>
    <property type="match status" value="1"/>
</dbReference>
<name>A0A9P1FIU0_9DINO</name>
<dbReference type="Proteomes" id="UP001152797">
    <property type="component" value="Unassembled WGS sequence"/>
</dbReference>
<dbReference type="GO" id="GO:0008270">
    <property type="term" value="F:zinc ion binding"/>
    <property type="evidence" value="ECO:0007669"/>
    <property type="project" value="UniProtKB-KW"/>
</dbReference>
<evidence type="ECO:0000313" key="7">
    <source>
        <dbReference type="EMBL" id="CAI3977733.1"/>
    </source>
</evidence>
<feature type="region of interest" description="Disordered" evidence="5">
    <location>
        <begin position="140"/>
        <end position="165"/>
    </location>
</feature>
<dbReference type="SUPFAM" id="SSF57850">
    <property type="entry name" value="RING/U-box"/>
    <property type="match status" value="1"/>
</dbReference>
<dbReference type="GO" id="GO:0006511">
    <property type="term" value="P:ubiquitin-dependent protein catabolic process"/>
    <property type="evidence" value="ECO:0007669"/>
    <property type="project" value="TreeGrafter"/>
</dbReference>
<evidence type="ECO:0000256" key="2">
    <source>
        <dbReference type="ARBA" id="ARBA00022771"/>
    </source>
</evidence>
<reference evidence="8" key="2">
    <citation type="submission" date="2024-04" db="EMBL/GenBank/DDBJ databases">
        <authorList>
            <person name="Chen Y."/>
            <person name="Shah S."/>
            <person name="Dougan E. K."/>
            <person name="Thang M."/>
            <person name="Chan C."/>
        </authorList>
    </citation>
    <scope>NUCLEOTIDE SEQUENCE [LARGE SCALE GENOMIC DNA]</scope>
</reference>
<dbReference type="PANTHER" id="PTHR45931">
    <property type="entry name" value="SI:CH211-59O9.10"/>
    <property type="match status" value="1"/>
</dbReference>
<dbReference type="CDD" id="cd16454">
    <property type="entry name" value="RING-H2_PA-TM-RING"/>
    <property type="match status" value="1"/>
</dbReference>
<evidence type="ECO:0000313" key="10">
    <source>
        <dbReference type="Proteomes" id="UP001152797"/>
    </source>
</evidence>
<dbReference type="AlphaFoldDB" id="A0A9P1FIU0"/>
<dbReference type="PROSITE" id="PS50089">
    <property type="entry name" value="ZF_RING_2"/>
    <property type="match status" value="1"/>
</dbReference>
<sequence length="351" mass="38512">MSAMPNYVEQAWRLSEKELDDVEVVVDLRDCLTDADLARASTASSGGRAPDFLRDDRRDRTPSSASHLSDDIDIDSVLRALASEVTEAEDIFPSLLLPLERTTAAAEDDELVFNSNWLGGLSRRSSAISVHSDEMSVAFPCSPAETTSGPREASEASQSPSQAEADFELQEEILHSVEHDEQLTAALEPDSSSDGGVPAPAEVAEDMISVVDIGDELLPSQADAESFHAFPYMMSPRPLESTVASLLRRLSLEHQVDESVASSIRGVLEVSELLAAEMAASHLTQEEIEALPSFPYAPCKEQQHCAICLDAFEEREVVTMLRCHHFFHMECLASWMHRATKCPLCRAYCIE</sequence>
<reference evidence="7" key="1">
    <citation type="submission" date="2022-10" db="EMBL/GenBank/DDBJ databases">
        <authorList>
            <person name="Chen Y."/>
            <person name="Dougan E. K."/>
            <person name="Chan C."/>
            <person name="Rhodes N."/>
            <person name="Thang M."/>
        </authorList>
    </citation>
    <scope>NUCLEOTIDE SEQUENCE</scope>
</reference>
<keyword evidence="3" id="KW-0862">Zinc</keyword>
<gene>
    <name evidence="7" type="ORF">C1SCF055_LOCUS5852</name>
</gene>
<dbReference type="Pfam" id="PF13639">
    <property type="entry name" value="zf-RING_2"/>
    <property type="match status" value="1"/>
</dbReference>
<dbReference type="InterPro" id="IPR013083">
    <property type="entry name" value="Znf_RING/FYVE/PHD"/>
</dbReference>
<evidence type="ECO:0000259" key="6">
    <source>
        <dbReference type="PROSITE" id="PS50089"/>
    </source>
</evidence>
<keyword evidence="1" id="KW-0479">Metal-binding</keyword>
<dbReference type="SMART" id="SM00184">
    <property type="entry name" value="RING"/>
    <property type="match status" value="1"/>
</dbReference>
<feature type="compositionally biased region" description="Basic and acidic residues" evidence="5">
    <location>
        <begin position="51"/>
        <end position="61"/>
    </location>
</feature>
<dbReference type="InterPro" id="IPR001841">
    <property type="entry name" value="Znf_RING"/>
</dbReference>
<dbReference type="EMBL" id="CAMXCT020000362">
    <property type="protein sequence ID" value="CAL1131108.1"/>
    <property type="molecule type" value="Genomic_DNA"/>
</dbReference>
<evidence type="ECO:0000256" key="4">
    <source>
        <dbReference type="PROSITE-ProRule" id="PRU00175"/>
    </source>
</evidence>
<comment type="caution">
    <text evidence="7">The sequence shown here is derived from an EMBL/GenBank/DDBJ whole genome shotgun (WGS) entry which is preliminary data.</text>
</comment>
<keyword evidence="2 4" id="KW-0863">Zinc-finger</keyword>
<protein>
    <submittedName>
        <fullName evidence="9">RING-H2 finger protein ATL57</fullName>
    </submittedName>
</protein>
<dbReference type="GO" id="GO:0061630">
    <property type="term" value="F:ubiquitin protein ligase activity"/>
    <property type="evidence" value="ECO:0007669"/>
    <property type="project" value="TreeGrafter"/>
</dbReference>
<organism evidence="7">
    <name type="scientific">Cladocopium goreaui</name>
    <dbReference type="NCBI Taxonomy" id="2562237"/>
    <lineage>
        <taxon>Eukaryota</taxon>
        <taxon>Sar</taxon>
        <taxon>Alveolata</taxon>
        <taxon>Dinophyceae</taxon>
        <taxon>Suessiales</taxon>
        <taxon>Symbiodiniaceae</taxon>
        <taxon>Cladocopium</taxon>
    </lineage>
</organism>
<keyword evidence="10" id="KW-1185">Reference proteome</keyword>
<feature type="compositionally biased region" description="Low complexity" evidence="5">
    <location>
        <begin position="40"/>
        <end position="49"/>
    </location>
</feature>
<dbReference type="EMBL" id="CAMXCT030000362">
    <property type="protein sequence ID" value="CAL4765045.1"/>
    <property type="molecule type" value="Genomic_DNA"/>
</dbReference>
<evidence type="ECO:0000313" key="9">
    <source>
        <dbReference type="EMBL" id="CAL4765045.1"/>
    </source>
</evidence>
<feature type="domain" description="RING-type" evidence="6">
    <location>
        <begin position="305"/>
        <end position="346"/>
    </location>
</feature>
<feature type="compositionally biased region" description="Low complexity" evidence="5">
    <location>
        <begin position="155"/>
        <end position="164"/>
    </location>
</feature>
<evidence type="ECO:0000256" key="3">
    <source>
        <dbReference type="ARBA" id="ARBA00022833"/>
    </source>
</evidence>
<dbReference type="GO" id="GO:0005634">
    <property type="term" value="C:nucleus"/>
    <property type="evidence" value="ECO:0007669"/>
    <property type="project" value="TreeGrafter"/>
</dbReference>
<dbReference type="InterPro" id="IPR051834">
    <property type="entry name" value="RING_finger_E3_ligase"/>
</dbReference>
<feature type="region of interest" description="Disordered" evidence="5">
    <location>
        <begin position="40"/>
        <end position="68"/>
    </location>
</feature>
<evidence type="ECO:0000313" key="8">
    <source>
        <dbReference type="EMBL" id="CAL1131108.1"/>
    </source>
</evidence>